<dbReference type="InterPro" id="IPR051277">
    <property type="entry name" value="SEZ6_CSMD_C4BPB_Regulators"/>
</dbReference>
<dbReference type="AlphaFoldDB" id="A0AA35S8J8"/>
<proteinExistence type="predicted"/>
<feature type="disulfide bond" evidence="4">
    <location>
        <begin position="30"/>
        <end position="57"/>
    </location>
</feature>
<keyword evidence="4" id="KW-0768">Sushi</keyword>
<dbReference type="InterPro" id="IPR035976">
    <property type="entry name" value="Sushi/SCR/CCP_sf"/>
</dbReference>
<keyword evidence="7" id="KW-1185">Reference proteome</keyword>
<feature type="non-terminal residue" evidence="6">
    <location>
        <position position="1"/>
    </location>
</feature>
<gene>
    <name evidence="6" type="ORF">GBAR_LOCUS14212</name>
</gene>
<dbReference type="SMART" id="SM00032">
    <property type="entry name" value="CCP"/>
    <property type="match status" value="1"/>
</dbReference>
<dbReference type="PANTHER" id="PTHR45656">
    <property type="entry name" value="PROTEIN CBR-CLEC-78"/>
    <property type="match status" value="1"/>
</dbReference>
<feature type="non-terminal residue" evidence="6">
    <location>
        <position position="102"/>
    </location>
</feature>
<dbReference type="InterPro" id="IPR000436">
    <property type="entry name" value="Sushi_SCR_CCP_dom"/>
</dbReference>
<accession>A0AA35S8J8</accession>
<keyword evidence="2" id="KW-0677">Repeat</keyword>
<evidence type="ECO:0000259" key="5">
    <source>
        <dbReference type="PROSITE" id="PS50923"/>
    </source>
</evidence>
<evidence type="ECO:0000256" key="1">
    <source>
        <dbReference type="ARBA" id="ARBA00022729"/>
    </source>
</evidence>
<dbReference type="Gene3D" id="2.10.70.10">
    <property type="entry name" value="Complement Module, domain 1"/>
    <property type="match status" value="1"/>
</dbReference>
<dbReference type="Pfam" id="PF00084">
    <property type="entry name" value="Sushi"/>
    <property type="match status" value="1"/>
</dbReference>
<dbReference type="PROSITE" id="PS50923">
    <property type="entry name" value="SUSHI"/>
    <property type="match status" value="1"/>
</dbReference>
<sequence length="102" mass="10518">AVGCGALTNPPNGVVDAPETVFPGVATYTCNPGYSLNGGSTRNCQSNAMWSGTAPTCTVVMCQVLLNPPNAIVQHPSGVEYLSTAEYSCNTGFTRASGDTER</sequence>
<evidence type="ECO:0000256" key="3">
    <source>
        <dbReference type="ARBA" id="ARBA00023157"/>
    </source>
</evidence>
<keyword evidence="1" id="KW-0732">Signal</keyword>
<dbReference type="Proteomes" id="UP001174909">
    <property type="component" value="Unassembled WGS sequence"/>
</dbReference>
<protein>
    <submittedName>
        <fullName evidence="6">Sushi, von Willebrand factor type A, EGF and pentraxin domain-containing protein 1</fullName>
    </submittedName>
</protein>
<organism evidence="6 7">
    <name type="scientific">Geodia barretti</name>
    <name type="common">Barrett's horny sponge</name>
    <dbReference type="NCBI Taxonomy" id="519541"/>
    <lineage>
        <taxon>Eukaryota</taxon>
        <taxon>Metazoa</taxon>
        <taxon>Porifera</taxon>
        <taxon>Demospongiae</taxon>
        <taxon>Heteroscleromorpha</taxon>
        <taxon>Tetractinellida</taxon>
        <taxon>Astrophorina</taxon>
        <taxon>Geodiidae</taxon>
        <taxon>Geodia</taxon>
    </lineage>
</organism>
<name>A0AA35S8J8_GEOBA</name>
<evidence type="ECO:0000313" key="7">
    <source>
        <dbReference type="Proteomes" id="UP001174909"/>
    </source>
</evidence>
<dbReference type="SUPFAM" id="SSF57535">
    <property type="entry name" value="Complement control module/SCR domain"/>
    <property type="match status" value="1"/>
</dbReference>
<dbReference type="EMBL" id="CASHTH010002080">
    <property type="protein sequence ID" value="CAI8024487.1"/>
    <property type="molecule type" value="Genomic_DNA"/>
</dbReference>
<evidence type="ECO:0000256" key="4">
    <source>
        <dbReference type="PROSITE-ProRule" id="PRU00302"/>
    </source>
</evidence>
<comment type="caution">
    <text evidence="6">The sequence shown here is derived from an EMBL/GenBank/DDBJ whole genome shotgun (WGS) entry which is preliminary data.</text>
</comment>
<feature type="domain" description="Sushi" evidence="5">
    <location>
        <begin position="2"/>
        <end position="59"/>
    </location>
</feature>
<keyword evidence="3 4" id="KW-1015">Disulfide bond</keyword>
<comment type="caution">
    <text evidence="4">Lacks conserved residue(s) required for the propagation of feature annotation.</text>
</comment>
<reference evidence="6" key="1">
    <citation type="submission" date="2023-03" db="EMBL/GenBank/DDBJ databases">
        <authorList>
            <person name="Steffen K."/>
            <person name="Cardenas P."/>
        </authorList>
    </citation>
    <scope>NUCLEOTIDE SEQUENCE</scope>
</reference>
<evidence type="ECO:0000256" key="2">
    <source>
        <dbReference type="ARBA" id="ARBA00022737"/>
    </source>
</evidence>
<dbReference type="CDD" id="cd00033">
    <property type="entry name" value="CCP"/>
    <property type="match status" value="1"/>
</dbReference>
<evidence type="ECO:0000313" key="6">
    <source>
        <dbReference type="EMBL" id="CAI8024487.1"/>
    </source>
</evidence>
<dbReference type="PANTHER" id="PTHR45656:SF4">
    <property type="entry name" value="PROTEIN CBR-CLEC-78"/>
    <property type="match status" value="1"/>
</dbReference>